<gene>
    <name evidence="2" type="ORF">BN381_100058</name>
</gene>
<dbReference type="STRING" id="1229780.BN381_100058"/>
<dbReference type="AlphaFoldDB" id="R4YYV8"/>
<evidence type="ECO:0000313" key="3">
    <source>
        <dbReference type="Proteomes" id="UP000018291"/>
    </source>
</evidence>
<comment type="caution">
    <text evidence="2">The sequence shown here is derived from an EMBL/GenBank/DDBJ whole genome shotgun (WGS) entry which is preliminary data.</text>
</comment>
<dbReference type="InterPro" id="IPR017853">
    <property type="entry name" value="GH"/>
</dbReference>
<feature type="region of interest" description="Disordered" evidence="1">
    <location>
        <begin position="48"/>
        <end position="75"/>
    </location>
</feature>
<dbReference type="HOGENOM" id="CLU_800979_0_0_11"/>
<dbReference type="Gene3D" id="3.20.20.80">
    <property type="entry name" value="Glycosidases"/>
    <property type="match status" value="1"/>
</dbReference>
<evidence type="ECO:0000256" key="1">
    <source>
        <dbReference type="SAM" id="MobiDB-lite"/>
    </source>
</evidence>
<evidence type="ECO:0000313" key="2">
    <source>
        <dbReference type="EMBL" id="CCM62171.1"/>
    </source>
</evidence>
<proteinExistence type="predicted"/>
<keyword evidence="3" id="KW-1185">Reference proteome</keyword>
<reference evidence="2 3" key="1">
    <citation type="journal article" date="2013" name="ISME J.">
        <title>Metabolic model for the filamentous 'Candidatus Microthrix parvicella' based on genomic and metagenomic analyses.</title>
        <authorList>
            <person name="Jon McIlroy S."/>
            <person name="Kristiansen R."/>
            <person name="Albertsen M."/>
            <person name="Michael Karst S."/>
            <person name="Rossetti S."/>
            <person name="Lund Nielsen J."/>
            <person name="Tandoi V."/>
            <person name="James Seviour R."/>
            <person name="Nielsen P.H."/>
        </authorList>
    </citation>
    <scope>NUCLEOTIDE SEQUENCE [LARGE SCALE GENOMIC DNA]</scope>
    <source>
        <strain evidence="2 3">RN1</strain>
    </source>
</reference>
<dbReference type="PROSITE" id="PS51257">
    <property type="entry name" value="PROKAR_LIPOPROTEIN"/>
    <property type="match status" value="1"/>
</dbReference>
<name>R4YYV8_9ACTN</name>
<dbReference type="eggNOG" id="COG4991">
    <property type="taxonomic scope" value="Bacteria"/>
</dbReference>
<accession>R4YYV8</accession>
<dbReference type="EMBL" id="CANL01000002">
    <property type="protein sequence ID" value="CCM62171.1"/>
    <property type="molecule type" value="Genomic_DNA"/>
</dbReference>
<dbReference type="SUPFAM" id="SSF51445">
    <property type="entry name" value="(Trans)glycosidases"/>
    <property type="match status" value="1"/>
</dbReference>
<organism evidence="2 3">
    <name type="scientific">Candidatus Neomicrothrix parvicella RN1</name>
    <dbReference type="NCBI Taxonomy" id="1229780"/>
    <lineage>
        <taxon>Bacteria</taxon>
        <taxon>Bacillati</taxon>
        <taxon>Actinomycetota</taxon>
        <taxon>Acidimicrobiia</taxon>
        <taxon>Acidimicrobiales</taxon>
        <taxon>Microthrixaceae</taxon>
        <taxon>Candidatus Neomicrothrix</taxon>
    </lineage>
</organism>
<sequence length="346" mass="36843">MVRHVPRSARAAAVAVLIVAGCGGTDARSADTGSAETTSVVDAISTTSVTSTTSKEPPAVAGPSATTTSVPPPTDPPGEAVSLAAFEGSGVWIDVFEWSPTATDGKPRVTPDQVDDMSAAGMTTLYIQSAQTSRDEPVSDPDRFTEFVERAHANNMSVVSWYLPNHTDPLKDLRRVLAPLDFDVDGIGIDLESKNLADRTLRNQRAIELVRNASDLAEDIPIGAVVFAPQALDRYEPNTWPNFPWAEVAAEADVMVPMAYWTIYRDEFPDSADPVAYTNETLMLLRDRVGPDVPIHSAGGLLQDSGTDEVTAAVEAAEQAGVIGVSMYSWSGVKPGQLVSMQEATP</sequence>
<evidence type="ECO:0008006" key="4">
    <source>
        <dbReference type="Google" id="ProtNLM"/>
    </source>
</evidence>
<dbReference type="Proteomes" id="UP000018291">
    <property type="component" value="Unassembled WGS sequence"/>
</dbReference>
<protein>
    <recommendedName>
        <fullName evidence="4">GH18 domain-containing protein</fullName>
    </recommendedName>
</protein>